<dbReference type="EMBL" id="CAESAO010000112">
    <property type="protein sequence ID" value="CAB4345845.1"/>
    <property type="molecule type" value="Genomic_DNA"/>
</dbReference>
<dbReference type="PRINTS" id="PR01438">
    <property type="entry name" value="UNVRSLSTRESS"/>
</dbReference>
<comment type="similarity">
    <text evidence="1">Belongs to the universal stress protein A family.</text>
</comment>
<name>A0A6J5ZUZ4_9ZZZZ</name>
<evidence type="ECO:0000256" key="1">
    <source>
        <dbReference type="ARBA" id="ARBA00008791"/>
    </source>
</evidence>
<gene>
    <name evidence="3" type="ORF">UFOPK3522_01182</name>
    <name evidence="4" type="ORF">UFOPK4175_00598</name>
</gene>
<dbReference type="InterPro" id="IPR006016">
    <property type="entry name" value="UspA"/>
</dbReference>
<protein>
    <submittedName>
        <fullName evidence="3">Unannotated protein</fullName>
    </submittedName>
</protein>
<dbReference type="CDD" id="cd00293">
    <property type="entry name" value="USP-like"/>
    <property type="match status" value="1"/>
</dbReference>
<dbReference type="EMBL" id="CAFBPX010000086">
    <property type="protein sequence ID" value="CAB5033601.1"/>
    <property type="molecule type" value="Genomic_DNA"/>
</dbReference>
<feature type="domain" description="UspA" evidence="2">
    <location>
        <begin position="1"/>
        <end position="136"/>
    </location>
</feature>
<accession>A0A6J5ZUZ4</accession>
<organism evidence="3">
    <name type="scientific">freshwater metagenome</name>
    <dbReference type="NCBI Taxonomy" id="449393"/>
    <lineage>
        <taxon>unclassified sequences</taxon>
        <taxon>metagenomes</taxon>
        <taxon>ecological metagenomes</taxon>
    </lineage>
</organism>
<evidence type="ECO:0000313" key="3">
    <source>
        <dbReference type="EMBL" id="CAB4345845.1"/>
    </source>
</evidence>
<evidence type="ECO:0000259" key="2">
    <source>
        <dbReference type="Pfam" id="PF00582"/>
    </source>
</evidence>
<dbReference type="AlphaFoldDB" id="A0A6J5ZUZ4"/>
<evidence type="ECO:0000313" key="4">
    <source>
        <dbReference type="EMBL" id="CAB5033601.1"/>
    </source>
</evidence>
<dbReference type="Gene3D" id="3.40.50.620">
    <property type="entry name" value="HUPs"/>
    <property type="match status" value="1"/>
</dbReference>
<dbReference type="InterPro" id="IPR014729">
    <property type="entry name" value="Rossmann-like_a/b/a_fold"/>
</dbReference>
<dbReference type="PANTHER" id="PTHR46268">
    <property type="entry name" value="STRESS RESPONSE PROTEIN NHAX"/>
    <property type="match status" value="1"/>
</dbReference>
<reference evidence="3" key="1">
    <citation type="submission" date="2020-05" db="EMBL/GenBank/DDBJ databases">
        <authorList>
            <person name="Chiriac C."/>
            <person name="Salcher M."/>
            <person name="Ghai R."/>
            <person name="Kavagutti S V."/>
        </authorList>
    </citation>
    <scope>NUCLEOTIDE SEQUENCE</scope>
</reference>
<dbReference type="InterPro" id="IPR006015">
    <property type="entry name" value="Universal_stress_UspA"/>
</dbReference>
<dbReference type="SUPFAM" id="SSF52402">
    <property type="entry name" value="Adenine nucleotide alpha hydrolases-like"/>
    <property type="match status" value="1"/>
</dbReference>
<dbReference type="Pfam" id="PF00582">
    <property type="entry name" value="Usp"/>
    <property type="match status" value="1"/>
</dbReference>
<proteinExistence type="inferred from homology"/>
<dbReference type="PANTHER" id="PTHR46268:SF6">
    <property type="entry name" value="UNIVERSAL STRESS PROTEIN UP12"/>
    <property type="match status" value="1"/>
</dbReference>
<sequence>MAGTVIVGYDGSEGGNAALSEAITLASVLSADLTIVFAYEKVVVGGESHDLDEAVEEIGERILAEASATASGAGISFTTQYVEGPAAESLALVAERENASYVVVGGTAERPLKAWVLGSTANKLMAIAECPVVVVRIP</sequence>